<proteinExistence type="predicted"/>
<evidence type="ECO:0000313" key="2">
    <source>
        <dbReference type="Proteomes" id="UP001372834"/>
    </source>
</evidence>
<gene>
    <name evidence="1" type="ORF">RUM43_006669</name>
</gene>
<sequence>MGTLKTSLFSYKRSRTLENSQIFYGSNEFFDECKTESFEIPIAKSLYEKNGKMEMLHYHKPDDAELYDPLKKIGDPVSCLNAKENSDRELSNSKVAKDVSTGECYQIQPREKLPRLFTGTVEHLFSWIKLKQDVDVIFEIVATLNAIHNGHWQCEKILKLRDLKTGPTIQVFYYEIDRPLPKIAIGSTVICVGKLHTNNRFQVFRIDQTTEEDRTNCQRIAYICNRVADELTSINKKNTITCTRLLAINKSQGKISNNNITR</sequence>
<accession>A0AAN8NTQ0</accession>
<dbReference type="Proteomes" id="UP001372834">
    <property type="component" value="Unassembled WGS sequence"/>
</dbReference>
<reference evidence="1 2" key="1">
    <citation type="submission" date="2023-10" db="EMBL/GenBank/DDBJ databases">
        <title>Genomes of two closely related lineages of the louse Polyplax serrata with different host specificities.</title>
        <authorList>
            <person name="Martinu J."/>
            <person name="Tarabai H."/>
            <person name="Stefka J."/>
            <person name="Hypsa V."/>
        </authorList>
    </citation>
    <scope>NUCLEOTIDE SEQUENCE [LARGE SCALE GENOMIC DNA]</scope>
    <source>
        <strain evidence="1">HR10_N</strain>
    </source>
</reference>
<dbReference type="AlphaFoldDB" id="A0AAN8NTQ0"/>
<comment type="caution">
    <text evidence="1">The sequence shown here is derived from an EMBL/GenBank/DDBJ whole genome shotgun (WGS) entry which is preliminary data.</text>
</comment>
<organism evidence="1 2">
    <name type="scientific">Polyplax serrata</name>
    <name type="common">Common mouse louse</name>
    <dbReference type="NCBI Taxonomy" id="468196"/>
    <lineage>
        <taxon>Eukaryota</taxon>
        <taxon>Metazoa</taxon>
        <taxon>Ecdysozoa</taxon>
        <taxon>Arthropoda</taxon>
        <taxon>Hexapoda</taxon>
        <taxon>Insecta</taxon>
        <taxon>Pterygota</taxon>
        <taxon>Neoptera</taxon>
        <taxon>Paraneoptera</taxon>
        <taxon>Psocodea</taxon>
        <taxon>Troctomorpha</taxon>
        <taxon>Phthiraptera</taxon>
        <taxon>Anoplura</taxon>
        <taxon>Polyplacidae</taxon>
        <taxon>Polyplax</taxon>
    </lineage>
</organism>
<evidence type="ECO:0000313" key="1">
    <source>
        <dbReference type="EMBL" id="KAK6626358.1"/>
    </source>
</evidence>
<dbReference type="EMBL" id="JAWJWE010000037">
    <property type="protein sequence ID" value="KAK6626358.1"/>
    <property type="molecule type" value="Genomic_DNA"/>
</dbReference>
<protein>
    <submittedName>
        <fullName evidence="1">Uncharacterized protein</fullName>
    </submittedName>
</protein>
<name>A0AAN8NTQ0_POLSC</name>